<dbReference type="InterPro" id="IPR036414">
    <property type="entry name" value="YaeB_N_sf"/>
</dbReference>
<dbReference type="Proteomes" id="UP000730161">
    <property type="component" value="Unassembled WGS sequence"/>
</dbReference>
<evidence type="ECO:0000259" key="3">
    <source>
        <dbReference type="PROSITE" id="PS51668"/>
    </source>
</evidence>
<reference evidence="4" key="1">
    <citation type="submission" date="2014-12" db="EMBL/GenBank/DDBJ databases">
        <authorList>
            <person name="Huang H.-H."/>
            <person name="Chen S.-C."/>
            <person name="Lai M.-C."/>
        </authorList>
    </citation>
    <scope>NUCLEOTIDE SEQUENCE</scope>
    <source>
        <strain evidence="4">K1F9705b</strain>
    </source>
</reference>
<evidence type="ECO:0000256" key="1">
    <source>
        <dbReference type="ARBA" id="ARBA00022691"/>
    </source>
</evidence>
<dbReference type="CDD" id="cd09281">
    <property type="entry name" value="UPF0066"/>
    <property type="match status" value="1"/>
</dbReference>
<comment type="caution">
    <text evidence="4">The sequence shown here is derived from an EMBL/GenBank/DDBJ whole genome shotgun (WGS) entry which is preliminary data.</text>
</comment>
<keyword evidence="5" id="KW-1185">Reference proteome</keyword>
<accession>A0A8J7W866</accession>
<feature type="domain" description="TsaA-like" evidence="3">
    <location>
        <begin position="13"/>
        <end position="143"/>
    </location>
</feature>
<dbReference type="PROSITE" id="PS01318">
    <property type="entry name" value="TSAA_1"/>
    <property type="match status" value="1"/>
</dbReference>
<keyword evidence="1" id="KW-0949">S-adenosyl-L-methionine</keyword>
<dbReference type="PANTHER" id="PTHR12818:SF0">
    <property type="entry name" value="TRNA (ADENINE(37)-N6)-METHYLTRANSFERASE"/>
    <property type="match status" value="1"/>
</dbReference>
<dbReference type="InterPro" id="IPR040372">
    <property type="entry name" value="YaeB-like"/>
</dbReference>
<dbReference type="Pfam" id="PF01980">
    <property type="entry name" value="TrmO_N"/>
    <property type="match status" value="1"/>
</dbReference>
<dbReference type="NCBIfam" id="TIGR00104">
    <property type="entry name" value="tRNA_TsaA"/>
    <property type="match status" value="1"/>
</dbReference>
<name>A0A8J7W866_9EURY</name>
<dbReference type="InterPro" id="IPR023370">
    <property type="entry name" value="TrmO-like_N"/>
</dbReference>
<dbReference type="PANTHER" id="PTHR12818">
    <property type="entry name" value="TRNA (ADENINE(37)-N6)-METHYLTRANSFERASE"/>
    <property type="match status" value="1"/>
</dbReference>
<evidence type="ECO:0000313" key="4">
    <source>
        <dbReference type="EMBL" id="MBR1367998.1"/>
    </source>
</evidence>
<gene>
    <name evidence="4" type="ORF">RJ53_00215</name>
</gene>
<dbReference type="InterPro" id="IPR036413">
    <property type="entry name" value="YaeB-like_sf"/>
</dbReference>
<dbReference type="Gene3D" id="2.40.30.70">
    <property type="entry name" value="YaeB-like"/>
    <property type="match status" value="1"/>
</dbReference>
<dbReference type="EMBL" id="JWHL01000001">
    <property type="protein sequence ID" value="MBR1367998.1"/>
    <property type="molecule type" value="Genomic_DNA"/>
</dbReference>
<protein>
    <submittedName>
        <fullName evidence="4">S-adenosyl-L-methionine-binding protein</fullName>
    </submittedName>
</protein>
<dbReference type="SUPFAM" id="SSF118196">
    <property type="entry name" value="YaeB-like"/>
    <property type="match status" value="1"/>
</dbReference>
<sequence>MQVEKKNLPGVGLRPIGIVRSAYKVQADAPRQGRLEPVESIIEIYPDYEAGLEGISAYSHLLILSWFDRGSRDTLSVERPEWGAPRGVFATRSPNRPNPIGLSLVDLLSIDSRVLRVRGLDALDGTPVLDIKPYSAAIDSPENDSLSDK</sequence>
<dbReference type="AlphaFoldDB" id="A0A8J7W866"/>
<proteinExistence type="inferred from homology"/>
<comment type="similarity">
    <text evidence="2">Belongs to the tRNA methyltransferase O family.</text>
</comment>
<evidence type="ECO:0000256" key="2">
    <source>
        <dbReference type="ARBA" id="ARBA00033753"/>
    </source>
</evidence>
<dbReference type="InterPro" id="IPR023368">
    <property type="entry name" value="UPF0066_cons_site"/>
</dbReference>
<evidence type="ECO:0000313" key="5">
    <source>
        <dbReference type="Proteomes" id="UP000730161"/>
    </source>
</evidence>
<dbReference type="PROSITE" id="PS51668">
    <property type="entry name" value="TSAA_2"/>
    <property type="match status" value="1"/>
</dbReference>
<organism evidence="4 5">
    <name type="scientific">Methanocalculus chunghsingensis</name>
    <dbReference type="NCBI Taxonomy" id="156457"/>
    <lineage>
        <taxon>Archaea</taxon>
        <taxon>Methanobacteriati</taxon>
        <taxon>Methanobacteriota</taxon>
        <taxon>Stenosarchaea group</taxon>
        <taxon>Methanomicrobia</taxon>
        <taxon>Methanomicrobiales</taxon>
        <taxon>Methanocalculaceae</taxon>
        <taxon>Methanocalculus</taxon>
    </lineage>
</organism>